<dbReference type="InterPro" id="IPR000073">
    <property type="entry name" value="AB_hydrolase_1"/>
</dbReference>
<name>A0A8B7NC35_HYAAZ</name>
<dbReference type="InterPro" id="IPR029058">
    <property type="entry name" value="AB_hydrolase_fold"/>
</dbReference>
<dbReference type="InterPro" id="IPR051340">
    <property type="entry name" value="Haloalkane_dehalogenase"/>
</dbReference>
<keyword evidence="1" id="KW-0378">Hydrolase</keyword>
<evidence type="ECO:0000313" key="4">
    <source>
        <dbReference type="RefSeq" id="XP_018011163.1"/>
    </source>
</evidence>
<dbReference type="SUPFAM" id="SSF53474">
    <property type="entry name" value="alpha/beta-Hydrolases"/>
    <property type="match status" value="1"/>
</dbReference>
<dbReference type="PRINTS" id="PR00111">
    <property type="entry name" value="ABHYDROLASE"/>
</dbReference>
<dbReference type="Proteomes" id="UP000694843">
    <property type="component" value="Unplaced"/>
</dbReference>
<dbReference type="PRINTS" id="PR00412">
    <property type="entry name" value="EPOXHYDRLASE"/>
</dbReference>
<keyword evidence="3" id="KW-1185">Reference proteome</keyword>
<evidence type="ECO:0000256" key="1">
    <source>
        <dbReference type="ARBA" id="ARBA00022801"/>
    </source>
</evidence>
<organism evidence="3 4">
    <name type="scientific">Hyalella azteca</name>
    <name type="common">Amphipod</name>
    <dbReference type="NCBI Taxonomy" id="294128"/>
    <lineage>
        <taxon>Eukaryota</taxon>
        <taxon>Metazoa</taxon>
        <taxon>Ecdysozoa</taxon>
        <taxon>Arthropoda</taxon>
        <taxon>Crustacea</taxon>
        <taxon>Multicrustacea</taxon>
        <taxon>Malacostraca</taxon>
        <taxon>Eumalacostraca</taxon>
        <taxon>Peracarida</taxon>
        <taxon>Amphipoda</taxon>
        <taxon>Senticaudata</taxon>
        <taxon>Talitrida</taxon>
        <taxon>Talitroidea</taxon>
        <taxon>Hyalellidae</taxon>
        <taxon>Hyalella</taxon>
    </lineage>
</organism>
<feature type="domain" description="AB hydrolase-1" evidence="2">
    <location>
        <begin position="94"/>
        <end position="335"/>
    </location>
</feature>
<sequence length="352" mass="39455">MANKNIWIRLVLLPLLIFLAYAAHLIKVFIFCVLELFWKSPLASVVRTPDSRFDNAAKLGYTFKPNYVELPIGGGKTLPRVHYVDEGPRDAKETILCLHGEPSWSFLYRHVINTLTKAGFRVIAPDFIGFGKSDKFTHPEAYSHELHTMTLRLLLDHLQVKNLTLVCQDWGGLTGLSVVKDCPDRFSRLVIMNTGLPVGGDFSINTLSKLTPFLMWRAFAQLFGTHLPVKRIFRFAIENISDEVLSLYEAPFPSSAHLGGAARWPLLVPLASSSLVSGDMQTTRDFLKNVWKSPALIMFSDNDPITGSQVKSFQSMLPHAKNHKIHGGGHFLQEQRGVELADQVVLFINSTN</sequence>
<dbReference type="NCBIfam" id="NF002043">
    <property type="entry name" value="PRK00870.1"/>
    <property type="match status" value="1"/>
</dbReference>
<dbReference type="OMA" id="NTWAWPL"/>
<accession>A0A8B7NC35</accession>
<dbReference type="Pfam" id="PF00561">
    <property type="entry name" value="Abhydrolase_1"/>
    <property type="match status" value="1"/>
</dbReference>
<proteinExistence type="predicted"/>
<dbReference type="InterPro" id="IPR000639">
    <property type="entry name" value="Epox_hydrolase-like"/>
</dbReference>
<dbReference type="RefSeq" id="XP_018011163.1">
    <property type="nucleotide sequence ID" value="XM_018155674.1"/>
</dbReference>
<dbReference type="PANTHER" id="PTHR42977">
    <property type="entry name" value="HYDROLASE-RELATED"/>
    <property type="match status" value="1"/>
</dbReference>
<dbReference type="KEGG" id="hazt:108668450"/>
<dbReference type="OrthoDB" id="408373at2759"/>
<reference evidence="4" key="1">
    <citation type="submission" date="2025-08" db="UniProtKB">
        <authorList>
            <consortium name="RefSeq"/>
        </authorList>
    </citation>
    <scope>IDENTIFICATION</scope>
</reference>
<dbReference type="Gene3D" id="3.40.50.1820">
    <property type="entry name" value="alpha/beta hydrolase"/>
    <property type="match status" value="1"/>
</dbReference>
<dbReference type="AlphaFoldDB" id="A0A8B7NC35"/>
<gene>
    <name evidence="4" type="primary">LOC108668450</name>
</gene>
<dbReference type="GeneID" id="108668450"/>
<evidence type="ECO:0000313" key="3">
    <source>
        <dbReference type="Proteomes" id="UP000694843"/>
    </source>
</evidence>
<protein>
    <submittedName>
        <fullName evidence="4">Haloalkane dehalogenase</fullName>
    </submittedName>
</protein>
<evidence type="ECO:0000259" key="2">
    <source>
        <dbReference type="Pfam" id="PF00561"/>
    </source>
</evidence>
<dbReference type="PANTHER" id="PTHR42977:SF3">
    <property type="entry name" value="AB HYDROLASE-1 DOMAIN-CONTAINING PROTEIN"/>
    <property type="match status" value="1"/>
</dbReference>
<dbReference type="GO" id="GO:0004301">
    <property type="term" value="F:epoxide hydrolase activity"/>
    <property type="evidence" value="ECO:0007669"/>
    <property type="project" value="TreeGrafter"/>
</dbReference>